<dbReference type="InterPro" id="IPR027417">
    <property type="entry name" value="P-loop_NTPase"/>
</dbReference>
<dbReference type="EMBL" id="CAJHNH020003890">
    <property type="protein sequence ID" value="CAG5130196.1"/>
    <property type="molecule type" value="Genomic_DNA"/>
</dbReference>
<dbReference type="GO" id="GO:0045505">
    <property type="term" value="F:dynein intermediate chain binding"/>
    <property type="evidence" value="ECO:0007669"/>
    <property type="project" value="InterPro"/>
</dbReference>
<comment type="similarity">
    <text evidence="1">Belongs to the dynein heavy chain family.</text>
</comment>
<dbReference type="GO" id="GO:0051959">
    <property type="term" value="F:dynein light intermediate chain binding"/>
    <property type="evidence" value="ECO:0007669"/>
    <property type="project" value="InterPro"/>
</dbReference>
<organism evidence="3 4">
    <name type="scientific">Candidula unifasciata</name>
    <dbReference type="NCBI Taxonomy" id="100452"/>
    <lineage>
        <taxon>Eukaryota</taxon>
        <taxon>Metazoa</taxon>
        <taxon>Spiralia</taxon>
        <taxon>Lophotrochozoa</taxon>
        <taxon>Mollusca</taxon>
        <taxon>Gastropoda</taxon>
        <taxon>Heterobranchia</taxon>
        <taxon>Euthyneura</taxon>
        <taxon>Panpulmonata</taxon>
        <taxon>Eupulmonata</taxon>
        <taxon>Stylommatophora</taxon>
        <taxon>Helicina</taxon>
        <taxon>Helicoidea</taxon>
        <taxon>Geomitridae</taxon>
        <taxon>Candidula</taxon>
    </lineage>
</organism>
<comment type="caution">
    <text evidence="3">The sequence shown here is derived from an EMBL/GenBank/DDBJ whole genome shotgun (WGS) entry which is preliminary data.</text>
</comment>
<name>A0A8S3ZSC3_9EUPU</name>
<dbReference type="PANTHER" id="PTHR45703:SF36">
    <property type="entry name" value="DYNEIN HEAVY CHAIN, CYTOPLASMIC"/>
    <property type="match status" value="1"/>
</dbReference>
<dbReference type="GO" id="GO:0007018">
    <property type="term" value="P:microtubule-based movement"/>
    <property type="evidence" value="ECO:0007669"/>
    <property type="project" value="InterPro"/>
</dbReference>
<dbReference type="AlphaFoldDB" id="A0A8S3ZSC3"/>
<dbReference type="Pfam" id="PF12780">
    <property type="entry name" value="AAA_8"/>
    <property type="match status" value="1"/>
</dbReference>
<feature type="non-terminal residue" evidence="3">
    <location>
        <position position="443"/>
    </location>
</feature>
<dbReference type="OrthoDB" id="5986589at2759"/>
<accession>A0A8S3ZSC3</accession>
<evidence type="ECO:0000313" key="3">
    <source>
        <dbReference type="EMBL" id="CAG5130196.1"/>
    </source>
</evidence>
<dbReference type="Proteomes" id="UP000678393">
    <property type="component" value="Unassembled WGS sequence"/>
</dbReference>
<dbReference type="Gene3D" id="3.40.50.300">
    <property type="entry name" value="P-loop containing nucleotide triphosphate hydrolases"/>
    <property type="match status" value="1"/>
</dbReference>
<dbReference type="GO" id="GO:0030286">
    <property type="term" value="C:dynein complex"/>
    <property type="evidence" value="ECO:0007669"/>
    <property type="project" value="InterPro"/>
</dbReference>
<dbReference type="PANTHER" id="PTHR45703">
    <property type="entry name" value="DYNEIN HEAVY CHAIN"/>
    <property type="match status" value="1"/>
</dbReference>
<sequence>NMSSLQQPESYSSKPGSAFKATSLTDTDLKNYSGPLVPLSDIQNGCLSDIIFSKFYMTHHSEAQELASETGYTPQPEAVLAEALRTCLMKYNKETSLRLNLVFFSEAVRHAARLSRVLAHPRGHALLLGLSYATGRATLAKLAAFVAKCKMFELKRQTLPTHNLSMVHKYIKQSSFHAGIQGKPTVLLVHADIGEECLQDISAIMTEGTAPGVYTEEDFQNIISQMMPGGVHTKRVDKMQLAFDRFVKRIQQNLHVLVCLNYRGNRYSSNWQAFHHKLQKHPNLIKNSWSIDVYLPWSHRALSQVARTWLEDTTSGVLIPWSPQRTSEQIEMASNGMAYIHFSAQAAVERLYYHQMEPLQMFTPLTFMEFVHLFKIIAAFLAQTEKAKGGKFEKALAKIDEAFGSIAEYKRKVSDLVPQSSSAGGVINDLVTQVDNLKQSYRQ</sequence>
<gene>
    <name evidence="3" type="ORF">CUNI_LOCUS15754</name>
</gene>
<keyword evidence="4" id="KW-1185">Reference proteome</keyword>
<evidence type="ECO:0000259" key="2">
    <source>
        <dbReference type="Pfam" id="PF12780"/>
    </source>
</evidence>
<reference evidence="3" key="1">
    <citation type="submission" date="2021-04" db="EMBL/GenBank/DDBJ databases">
        <authorList>
            <consortium name="Molecular Ecology Group"/>
        </authorList>
    </citation>
    <scope>NUCLEOTIDE SEQUENCE</scope>
</reference>
<proteinExistence type="inferred from homology"/>
<dbReference type="InterPro" id="IPR024317">
    <property type="entry name" value="Dynein_heavy_chain_D4_dom"/>
</dbReference>
<evidence type="ECO:0000256" key="1">
    <source>
        <dbReference type="ARBA" id="ARBA00008887"/>
    </source>
</evidence>
<feature type="domain" description="Dynein heavy chain AAA module D4" evidence="2">
    <location>
        <begin position="99"/>
        <end position="375"/>
    </location>
</feature>
<protein>
    <recommendedName>
        <fullName evidence="2">Dynein heavy chain AAA module D4 domain-containing protein</fullName>
    </recommendedName>
</protein>
<feature type="non-terminal residue" evidence="3">
    <location>
        <position position="1"/>
    </location>
</feature>
<dbReference type="InterPro" id="IPR026983">
    <property type="entry name" value="DHC"/>
</dbReference>
<evidence type="ECO:0000313" key="4">
    <source>
        <dbReference type="Proteomes" id="UP000678393"/>
    </source>
</evidence>